<dbReference type="PROSITE" id="PS51257">
    <property type="entry name" value="PROKAR_LIPOPROTEIN"/>
    <property type="match status" value="1"/>
</dbReference>
<dbReference type="Pfam" id="PF01547">
    <property type="entry name" value="SBP_bac_1"/>
    <property type="match status" value="1"/>
</dbReference>
<evidence type="ECO:0000256" key="1">
    <source>
        <dbReference type="ARBA" id="ARBA00004196"/>
    </source>
</evidence>
<dbReference type="SUPFAM" id="SSF53850">
    <property type="entry name" value="Periplasmic binding protein-like II"/>
    <property type="match status" value="1"/>
</dbReference>
<evidence type="ECO:0000256" key="5">
    <source>
        <dbReference type="SAM" id="Coils"/>
    </source>
</evidence>
<evidence type="ECO:0000256" key="2">
    <source>
        <dbReference type="ARBA" id="ARBA00008520"/>
    </source>
</evidence>
<keyword evidence="8" id="KW-1185">Reference proteome</keyword>
<dbReference type="RefSeq" id="WP_210090771.1">
    <property type="nucleotide sequence ID" value="NZ_JAGGKG010000023.1"/>
</dbReference>
<dbReference type="EMBL" id="JAGGKG010000023">
    <property type="protein sequence ID" value="MBP1907185.1"/>
    <property type="molecule type" value="Genomic_DNA"/>
</dbReference>
<proteinExistence type="inferred from homology"/>
<dbReference type="Gene3D" id="3.40.190.10">
    <property type="entry name" value="Periplasmic binding protein-like II"/>
    <property type="match status" value="1"/>
</dbReference>
<protein>
    <submittedName>
        <fullName evidence="7">Multiple sugar transport system substrate-binding protein</fullName>
    </submittedName>
</protein>
<keyword evidence="4 6" id="KW-0732">Signal</keyword>
<evidence type="ECO:0000256" key="3">
    <source>
        <dbReference type="ARBA" id="ARBA00022448"/>
    </source>
</evidence>
<keyword evidence="7" id="KW-0762">Sugar transport</keyword>
<accession>A0ABS4FX81</accession>
<evidence type="ECO:0000256" key="4">
    <source>
        <dbReference type="ARBA" id="ARBA00022729"/>
    </source>
</evidence>
<dbReference type="PANTHER" id="PTHR43649:SF31">
    <property type="entry name" value="SN-GLYCEROL-3-PHOSPHATE-BINDING PERIPLASMIC PROTEIN UGPB"/>
    <property type="match status" value="1"/>
</dbReference>
<comment type="caution">
    <text evidence="7">The sequence shown here is derived from an EMBL/GenBank/DDBJ whole genome shotgun (WGS) entry which is preliminary data.</text>
</comment>
<feature type="coiled-coil region" evidence="5">
    <location>
        <begin position="420"/>
        <end position="454"/>
    </location>
</feature>
<feature type="signal peptide" evidence="6">
    <location>
        <begin position="1"/>
        <end position="25"/>
    </location>
</feature>
<dbReference type="Proteomes" id="UP001519272">
    <property type="component" value="Unassembled WGS sequence"/>
</dbReference>
<evidence type="ECO:0000256" key="6">
    <source>
        <dbReference type="SAM" id="SignalP"/>
    </source>
</evidence>
<dbReference type="InterPro" id="IPR050490">
    <property type="entry name" value="Bact_solute-bd_prot1"/>
</dbReference>
<name>A0ABS4FX81_9BACL</name>
<keyword evidence="5" id="KW-0175">Coiled coil</keyword>
<keyword evidence="3" id="KW-0813">Transport</keyword>
<comment type="subcellular location">
    <subcellularLocation>
        <location evidence="1">Cell envelope</location>
    </subcellularLocation>
</comment>
<feature type="chain" id="PRO_5047369453" evidence="6">
    <location>
        <begin position="26"/>
        <end position="469"/>
    </location>
</feature>
<comment type="similarity">
    <text evidence="2">Belongs to the bacterial solute-binding protein 1 family.</text>
</comment>
<dbReference type="PANTHER" id="PTHR43649">
    <property type="entry name" value="ARABINOSE-BINDING PROTEIN-RELATED"/>
    <property type="match status" value="1"/>
</dbReference>
<gene>
    <name evidence="7" type="ORF">J2Z32_003860</name>
</gene>
<sequence>MKLRNMMILFISLCLLLAGCTTPSAQNNKDTKRVLKVMYWDESYFFQQYGELFTMQYPNTEIQVISTGQLYNQKDENGNDIKYDKAYSDLVEKEKPDILLMDSNLFPQYATEGKLADLGAMVERDKYDLTTYSQGILESLKEKGEGKLYGLSPAFRSNAIFYNIDLFKKYGVDLPHDGMTWQEIMDLARRFPTDGSKEERVYGFALDQSRNLNTVGSLALNFGDTAGINLLNGKTKKVTMDTESWTNIFKLAVDAASSKAIYDPNTEDYSDITTNEDYYERQPFHMGRVAITVQTNEFLRDLSEVSKNSKKYKSFELGLAAGPVDPANPTKTNGAYLNEIFAISAGSPNMEAAWDFVKFVNGEAFAKVKGKSLNMGLLAREGISKDYNGISLEAFYKLKPEMASDFGENLIPSSFYEPYYKVLKRETELLQDNKKTVEEALKVMQNESQAALDQAFKDQETKKAPEDKK</sequence>
<evidence type="ECO:0000313" key="8">
    <source>
        <dbReference type="Proteomes" id="UP001519272"/>
    </source>
</evidence>
<organism evidence="7 8">
    <name type="scientific">Paenibacillus turicensis</name>
    <dbReference type="NCBI Taxonomy" id="160487"/>
    <lineage>
        <taxon>Bacteria</taxon>
        <taxon>Bacillati</taxon>
        <taxon>Bacillota</taxon>
        <taxon>Bacilli</taxon>
        <taxon>Bacillales</taxon>
        <taxon>Paenibacillaceae</taxon>
        <taxon>Paenibacillus</taxon>
    </lineage>
</organism>
<evidence type="ECO:0000313" key="7">
    <source>
        <dbReference type="EMBL" id="MBP1907185.1"/>
    </source>
</evidence>
<dbReference type="InterPro" id="IPR006059">
    <property type="entry name" value="SBP"/>
</dbReference>
<reference evidence="7 8" key="1">
    <citation type="submission" date="2021-03" db="EMBL/GenBank/DDBJ databases">
        <title>Genomic Encyclopedia of Type Strains, Phase IV (KMG-IV): sequencing the most valuable type-strain genomes for metagenomic binning, comparative biology and taxonomic classification.</title>
        <authorList>
            <person name="Goeker M."/>
        </authorList>
    </citation>
    <scope>NUCLEOTIDE SEQUENCE [LARGE SCALE GENOMIC DNA]</scope>
    <source>
        <strain evidence="7 8">DSM 14349</strain>
    </source>
</reference>